<reference evidence="2" key="1">
    <citation type="submission" date="2021-02" db="EMBL/GenBank/DDBJ databases">
        <authorList>
            <person name="Nowell W R."/>
        </authorList>
    </citation>
    <scope>NUCLEOTIDE SEQUENCE</scope>
</reference>
<sequence length="334" mass="39133">MKLPNYMRHDRNNTARGGRINCKKRADTTLYFTRTVKMFPEPFHSSSEWVHANDVLSWKFPSHISPYTLIGRSRAADATSFFIPELDLLLDCGCLVTSNRPSDIFITHTHSDHCLDVTRFVSRSRPPRIHLPVSGVPMMKDFLEKCQILRSAGQIESDPSEWTKNYELIGVQPGEFFPFQKTMQVRVFDMDHSVPCCGYGFYRKQQKLKAEYQHLTSKEIGNLRRENKDLSVSDEKFFPLFAFLCDTTASIFETYSSELFEFRLIIVECSFIDREQHSQRACDVKHIIWDDIQPYVLRYPNITFVLIHFSQQYKRDDIRNFFLNLNLPNVVPFI</sequence>
<dbReference type="AlphaFoldDB" id="A0A814CTM1"/>
<dbReference type="OrthoDB" id="527344at2759"/>
<dbReference type="PANTHER" id="PTHR46504:SF2">
    <property type="entry name" value="TRNASE Z TRZ1"/>
    <property type="match status" value="1"/>
</dbReference>
<dbReference type="Proteomes" id="UP000663852">
    <property type="component" value="Unassembled WGS sequence"/>
</dbReference>
<name>A0A814CTM1_ADIRI</name>
<dbReference type="Gene3D" id="3.60.15.10">
    <property type="entry name" value="Ribonuclease Z/Hydroxyacylglutathione hydrolase-like"/>
    <property type="match status" value="1"/>
</dbReference>
<evidence type="ECO:0000313" key="2">
    <source>
        <dbReference type="EMBL" id="CAF0944808.1"/>
    </source>
</evidence>
<dbReference type="EMBL" id="CAJNOJ010000045">
    <property type="protein sequence ID" value="CAF0944808.1"/>
    <property type="molecule type" value="Genomic_DNA"/>
</dbReference>
<comment type="caution">
    <text evidence="2">The sequence shown here is derived from an EMBL/GenBank/DDBJ whole genome shotgun (WGS) entry which is preliminary data.</text>
</comment>
<dbReference type="Proteomes" id="UP000663828">
    <property type="component" value="Unassembled WGS sequence"/>
</dbReference>
<dbReference type="EMBL" id="CAJNOR010001263">
    <property type="protein sequence ID" value="CAF1109445.1"/>
    <property type="molecule type" value="Genomic_DNA"/>
</dbReference>
<evidence type="ECO:0000259" key="1">
    <source>
        <dbReference type="Pfam" id="PF00753"/>
    </source>
</evidence>
<dbReference type="SUPFAM" id="SSF56281">
    <property type="entry name" value="Metallo-hydrolase/oxidoreductase"/>
    <property type="match status" value="1"/>
</dbReference>
<organism evidence="2 5">
    <name type="scientific">Adineta ricciae</name>
    <name type="common">Rotifer</name>
    <dbReference type="NCBI Taxonomy" id="249248"/>
    <lineage>
        <taxon>Eukaryota</taxon>
        <taxon>Metazoa</taxon>
        <taxon>Spiralia</taxon>
        <taxon>Gnathifera</taxon>
        <taxon>Rotifera</taxon>
        <taxon>Eurotatoria</taxon>
        <taxon>Bdelloidea</taxon>
        <taxon>Adinetida</taxon>
        <taxon>Adinetidae</taxon>
        <taxon>Adineta</taxon>
    </lineage>
</organism>
<protein>
    <recommendedName>
        <fullName evidence="1">Metallo-beta-lactamase domain-containing protein</fullName>
    </recommendedName>
</protein>
<dbReference type="InterPro" id="IPR001279">
    <property type="entry name" value="Metallo-B-lactamas"/>
</dbReference>
<proteinExistence type="predicted"/>
<evidence type="ECO:0000313" key="3">
    <source>
        <dbReference type="EMBL" id="CAF1109445.1"/>
    </source>
</evidence>
<feature type="domain" description="Metallo-beta-lactamase" evidence="1">
    <location>
        <begin position="99"/>
        <end position="152"/>
    </location>
</feature>
<dbReference type="PANTHER" id="PTHR46504">
    <property type="entry name" value="TRNASE Z TRZ1"/>
    <property type="match status" value="1"/>
</dbReference>
<evidence type="ECO:0000313" key="5">
    <source>
        <dbReference type="Proteomes" id="UP000663852"/>
    </source>
</evidence>
<dbReference type="Pfam" id="PF00753">
    <property type="entry name" value="Lactamase_B"/>
    <property type="match status" value="1"/>
</dbReference>
<evidence type="ECO:0000313" key="4">
    <source>
        <dbReference type="Proteomes" id="UP000663828"/>
    </source>
</evidence>
<gene>
    <name evidence="2" type="ORF">EDS130_LOCUS12013</name>
    <name evidence="3" type="ORF">XAT740_LOCUS18787</name>
</gene>
<keyword evidence="4" id="KW-1185">Reference proteome</keyword>
<dbReference type="InterPro" id="IPR036866">
    <property type="entry name" value="RibonucZ/Hydroxyglut_hydro"/>
</dbReference>
<accession>A0A814CTM1</accession>